<evidence type="ECO:0000259" key="1">
    <source>
        <dbReference type="Pfam" id="PF03886"/>
    </source>
</evidence>
<reference evidence="2" key="1">
    <citation type="submission" date="2024-05" db="EMBL/GenBank/DDBJ databases">
        <authorList>
            <person name="Kim S."/>
            <person name="Heo J."/>
            <person name="Choi H."/>
            <person name="Choi Y."/>
            <person name="Kwon S.-W."/>
            <person name="Kim Y."/>
        </authorList>
    </citation>
    <scope>NUCLEOTIDE SEQUENCE</scope>
    <source>
        <strain evidence="2">KACC 23698</strain>
    </source>
</reference>
<dbReference type="EMBL" id="CP157484">
    <property type="protein sequence ID" value="XBO37310.1"/>
    <property type="molecule type" value="Genomic_DNA"/>
</dbReference>
<protein>
    <submittedName>
        <fullName evidence="2">ABC-type transport auxiliary lipoprotein family protein</fullName>
    </submittedName>
</protein>
<dbReference type="Pfam" id="PF03886">
    <property type="entry name" value="ABC_trans_aux"/>
    <property type="match status" value="1"/>
</dbReference>
<name>A0AAU7JAW8_9HYPH</name>
<dbReference type="RefSeq" id="WP_406854132.1">
    <property type="nucleotide sequence ID" value="NZ_CP157484.1"/>
</dbReference>
<dbReference type="AlphaFoldDB" id="A0AAU7JAW8"/>
<dbReference type="InterPro" id="IPR005586">
    <property type="entry name" value="ABC_trans_aux"/>
</dbReference>
<gene>
    <name evidence="2" type="ORF">ABEG18_16430</name>
</gene>
<sequence>MSAPIAAPAPEPNPALAPLRPARPWILAGLVTAALGLTGCGSSPSETFDLTIPSGAARQNPGRSQIVVAEPVALQALESDRIVVRSADGSVSSVGGVQWSDRLPRLLQTRLVQAFENAGRAVGRAGTGINADQVLQTEIRFFGVSTVNGAEAVVELSVKVVASATGKITTSRVFKGSVPLAAVGGREAAVALDKAAQRVFADVVRWAR</sequence>
<dbReference type="Gene3D" id="3.40.50.10610">
    <property type="entry name" value="ABC-type transport auxiliary lipoprotein component"/>
    <property type="match status" value="1"/>
</dbReference>
<organism evidence="2">
    <name type="scientific">Alsobacter sp. KACC 23698</name>
    <dbReference type="NCBI Taxonomy" id="3149229"/>
    <lineage>
        <taxon>Bacteria</taxon>
        <taxon>Pseudomonadati</taxon>
        <taxon>Pseudomonadota</taxon>
        <taxon>Alphaproteobacteria</taxon>
        <taxon>Hyphomicrobiales</taxon>
        <taxon>Alsobacteraceae</taxon>
        <taxon>Alsobacter</taxon>
    </lineage>
</organism>
<feature type="domain" description="ABC-type transport auxiliary lipoprotein component" evidence="1">
    <location>
        <begin position="53"/>
        <end position="203"/>
    </location>
</feature>
<proteinExistence type="predicted"/>
<accession>A0AAU7JAW8</accession>
<evidence type="ECO:0000313" key="2">
    <source>
        <dbReference type="EMBL" id="XBO37310.1"/>
    </source>
</evidence>
<dbReference type="SUPFAM" id="SSF159594">
    <property type="entry name" value="XCC0632-like"/>
    <property type="match status" value="1"/>
</dbReference>
<keyword evidence="2" id="KW-0449">Lipoprotein</keyword>